<evidence type="ECO:0000313" key="4">
    <source>
        <dbReference type="EMBL" id="AIU69563.1"/>
    </source>
</evidence>
<keyword evidence="2" id="KW-0479">Metal-binding</keyword>
<dbReference type="NCBIfam" id="NF041664">
    <property type="entry name" value="RNAP_arch_Epp"/>
    <property type="match status" value="1"/>
</dbReference>
<evidence type="ECO:0000313" key="5">
    <source>
        <dbReference type="Proteomes" id="UP000029980"/>
    </source>
</evidence>
<dbReference type="HAMAP" id="MF_00949">
    <property type="entry name" value="Spt4_arch"/>
    <property type="match status" value="1"/>
</dbReference>
<dbReference type="GO" id="GO:0003746">
    <property type="term" value="F:translation elongation factor activity"/>
    <property type="evidence" value="ECO:0007669"/>
    <property type="project" value="UniProtKB-KW"/>
</dbReference>
<name>A0A097QSU2_9EURY</name>
<dbReference type="AlphaFoldDB" id="A0A097QSU2"/>
<keyword evidence="2" id="KW-0862">Zinc</keyword>
<protein>
    <recommendedName>
        <fullName evidence="2">Transcription elongation factor Spt4</fullName>
    </recommendedName>
</protein>
<dbReference type="PANTHER" id="PTHR40704:SF1">
    <property type="entry name" value="TRANSCRIPTION ELONGATION FACTOR SPT4"/>
    <property type="match status" value="1"/>
</dbReference>
<accession>A0A097QSU2</accession>
<feature type="binding site" evidence="2">
    <location>
        <position position="10"/>
    </location>
    <ligand>
        <name>Zn(2+)</name>
        <dbReference type="ChEBI" id="CHEBI:29105"/>
    </ligand>
</feature>
<dbReference type="GeneID" id="25152592"/>
<dbReference type="HOGENOM" id="CLU_199467_0_0_2"/>
<reference evidence="4 5" key="1">
    <citation type="journal article" date="2015" name="Int. J. Syst. Evol. Microbiol.">
        <title>Thermococcus eurythermalis sp. nov., a conditional piezophilic hyperthermophilic archaeon with a wide temperature range isolated from an oil-immersed chimney in the Guaymas Basin.</title>
        <authorList>
            <person name="Zhao W."/>
            <person name="Zeng X."/>
            <person name="Xiao X."/>
        </authorList>
    </citation>
    <scope>NUCLEOTIDE SEQUENCE [LARGE SCALE GENOMIC DNA]</scope>
    <source>
        <strain evidence="4 5">A501</strain>
    </source>
</reference>
<dbReference type="SMART" id="SM01389">
    <property type="entry name" value="Spt4"/>
    <property type="match status" value="1"/>
</dbReference>
<keyword evidence="5" id="KW-1185">Reference proteome</keyword>
<evidence type="ECO:0000259" key="3">
    <source>
        <dbReference type="SMART" id="SM01389"/>
    </source>
</evidence>
<dbReference type="KEGG" id="teu:TEU_03970"/>
<dbReference type="Gene3D" id="2.20.28.90">
    <property type="match status" value="1"/>
</dbReference>
<evidence type="ECO:0000256" key="2">
    <source>
        <dbReference type="HAMAP-Rule" id="MF_00949"/>
    </source>
</evidence>
<dbReference type="GO" id="GO:0008270">
    <property type="term" value="F:zinc ion binding"/>
    <property type="evidence" value="ECO:0007669"/>
    <property type="project" value="UniProtKB-UniRule"/>
</dbReference>
<dbReference type="Proteomes" id="UP000029980">
    <property type="component" value="Chromosome"/>
</dbReference>
<dbReference type="InterPro" id="IPR038589">
    <property type="entry name" value="Spt4_dom_sf"/>
</dbReference>
<sequence length="67" mass="7748">MAKERACRHCHYITTEDRCPVCGSRDLSDEWFDLVIILDTESRIAKKLRESIPEAAKVPGKYAIRVR</sequence>
<comment type="function">
    <text evidence="2">Stimulates transcription elongation.</text>
</comment>
<keyword evidence="1 2" id="KW-0804">Transcription</keyword>
<dbReference type="Pfam" id="PF06093">
    <property type="entry name" value="Spt4"/>
    <property type="match status" value="1"/>
</dbReference>
<dbReference type="NCBIfam" id="NF006224">
    <property type="entry name" value="PRK08351.1"/>
    <property type="match status" value="1"/>
</dbReference>
<feature type="binding site" evidence="2">
    <location>
        <position position="7"/>
    </location>
    <ligand>
        <name>Zn(2+)</name>
        <dbReference type="ChEBI" id="CHEBI:29105"/>
    </ligand>
</feature>
<keyword evidence="4" id="KW-0251">Elongation factor</keyword>
<keyword evidence="4" id="KW-0648">Protein biosynthesis</keyword>
<comment type="similarity">
    <text evidence="2">Belongs to the archaeal Spt4 family.</text>
</comment>
<gene>
    <name evidence="2" type="primary">spt4</name>
    <name evidence="4" type="ORF">TEU_03970</name>
</gene>
<dbReference type="EMBL" id="CP008887">
    <property type="protein sequence ID" value="AIU69563.1"/>
    <property type="molecule type" value="Genomic_DNA"/>
</dbReference>
<dbReference type="PANTHER" id="PTHR40704">
    <property type="entry name" value="TRANSCRIPTION ELONGATION FACTOR SPT4"/>
    <property type="match status" value="1"/>
</dbReference>
<dbReference type="InterPro" id="IPR007178">
    <property type="entry name" value="Spt4_arch"/>
</dbReference>
<organism evidence="4 5">
    <name type="scientific">Thermococcus eurythermalis</name>
    <dbReference type="NCBI Taxonomy" id="1505907"/>
    <lineage>
        <taxon>Archaea</taxon>
        <taxon>Methanobacteriati</taxon>
        <taxon>Methanobacteriota</taxon>
        <taxon>Thermococci</taxon>
        <taxon>Thermococcales</taxon>
        <taxon>Thermococcaceae</taxon>
        <taxon>Thermococcus</taxon>
    </lineage>
</organism>
<feature type="binding site" evidence="2">
    <location>
        <position position="19"/>
    </location>
    <ligand>
        <name>Zn(2+)</name>
        <dbReference type="ChEBI" id="CHEBI:29105"/>
    </ligand>
</feature>
<keyword evidence="2" id="KW-0805">Transcription regulation</keyword>
<comment type="subunit">
    <text evidence="2">Heterodimer composed of Spt4 and Spt5.</text>
</comment>
<dbReference type="STRING" id="1505907.TEU_03970"/>
<dbReference type="RefSeq" id="WP_050003929.1">
    <property type="nucleotide sequence ID" value="NZ_CP008887.1"/>
</dbReference>
<evidence type="ECO:0000256" key="1">
    <source>
        <dbReference type="ARBA" id="ARBA00023163"/>
    </source>
</evidence>
<dbReference type="InterPro" id="IPR022800">
    <property type="entry name" value="Spt4/RpoE2_Znf"/>
</dbReference>
<feature type="domain" description="Spt4/RpoE2 zinc finger" evidence="3">
    <location>
        <begin position="4"/>
        <end position="67"/>
    </location>
</feature>
<proteinExistence type="inferred from homology"/>
<dbReference type="OrthoDB" id="275101at2157"/>
<dbReference type="GO" id="GO:0006355">
    <property type="term" value="P:regulation of DNA-templated transcription"/>
    <property type="evidence" value="ECO:0007669"/>
    <property type="project" value="UniProtKB-UniRule"/>
</dbReference>
<dbReference type="SUPFAM" id="SSF63393">
    <property type="entry name" value="RNA polymerase subunits"/>
    <property type="match status" value="1"/>
</dbReference>
<dbReference type="InterPro" id="IPR029040">
    <property type="entry name" value="RPABC4/Spt4"/>
</dbReference>
<feature type="binding site" evidence="2">
    <location>
        <position position="22"/>
    </location>
    <ligand>
        <name>Zn(2+)</name>
        <dbReference type="ChEBI" id="CHEBI:29105"/>
    </ligand>
</feature>